<dbReference type="SMART" id="SM00355">
    <property type="entry name" value="ZnF_C2H2"/>
    <property type="match status" value="3"/>
</dbReference>
<proteinExistence type="predicted"/>
<dbReference type="SUPFAM" id="SSF57667">
    <property type="entry name" value="beta-beta-alpha zinc fingers"/>
    <property type="match status" value="1"/>
</dbReference>
<evidence type="ECO:0000259" key="2">
    <source>
        <dbReference type="PROSITE" id="PS00028"/>
    </source>
</evidence>
<dbReference type="EMBL" id="FJUX01000107">
    <property type="protein sequence ID" value="CZT08785.1"/>
    <property type="molecule type" value="Genomic_DNA"/>
</dbReference>
<evidence type="ECO:0000313" key="4">
    <source>
        <dbReference type="Proteomes" id="UP000178912"/>
    </source>
</evidence>
<feature type="region of interest" description="Disordered" evidence="1">
    <location>
        <begin position="1"/>
        <end position="33"/>
    </location>
</feature>
<gene>
    <name evidence="3" type="ORF">RAG0_13763</name>
</gene>
<feature type="domain" description="C2H2-type" evidence="2">
    <location>
        <begin position="112"/>
        <end position="133"/>
    </location>
</feature>
<dbReference type="PROSITE" id="PS00028">
    <property type="entry name" value="ZINC_FINGER_C2H2_1"/>
    <property type="match status" value="1"/>
</dbReference>
<protein>
    <recommendedName>
        <fullName evidence="2">C2H2-type domain-containing protein</fullName>
    </recommendedName>
</protein>
<evidence type="ECO:0000256" key="1">
    <source>
        <dbReference type="SAM" id="MobiDB-lite"/>
    </source>
</evidence>
<keyword evidence="4" id="KW-1185">Reference proteome</keyword>
<dbReference type="InterPro" id="IPR036236">
    <property type="entry name" value="Znf_C2H2_sf"/>
</dbReference>
<dbReference type="Proteomes" id="UP000178912">
    <property type="component" value="Unassembled WGS sequence"/>
</dbReference>
<name>A0A1E1LE28_9HELO</name>
<dbReference type="AlphaFoldDB" id="A0A1E1LE28"/>
<feature type="compositionally biased region" description="Polar residues" evidence="1">
    <location>
        <begin position="1"/>
        <end position="20"/>
    </location>
</feature>
<dbReference type="Gene3D" id="3.30.160.60">
    <property type="entry name" value="Classic Zinc Finger"/>
    <property type="match status" value="1"/>
</dbReference>
<organism evidence="3 4">
    <name type="scientific">Rhynchosporium agropyri</name>
    <dbReference type="NCBI Taxonomy" id="914238"/>
    <lineage>
        <taxon>Eukaryota</taxon>
        <taxon>Fungi</taxon>
        <taxon>Dikarya</taxon>
        <taxon>Ascomycota</taxon>
        <taxon>Pezizomycotina</taxon>
        <taxon>Leotiomycetes</taxon>
        <taxon>Helotiales</taxon>
        <taxon>Ploettnerulaceae</taxon>
        <taxon>Rhynchosporium</taxon>
    </lineage>
</organism>
<dbReference type="OrthoDB" id="6077919at2759"/>
<dbReference type="InterPro" id="IPR013087">
    <property type="entry name" value="Znf_C2H2_type"/>
</dbReference>
<evidence type="ECO:0000313" key="3">
    <source>
        <dbReference type="EMBL" id="CZT08785.1"/>
    </source>
</evidence>
<sequence length="167" mass="19396">MSDRSPYSSSGTYNGNVTPKSSSSYQSQPPTPQLYRKLSHTTLLKTSRENASIPCSLCSRTSSSPKSLKEHIRTCHPESVKLPTCSFCSRTFRNKPLLEKHSEDCWYSRVQCRICKGRFERKEQERRHYWQTHIHQDVRSSASKGKKREPMSDVEYESNLHYFGLSR</sequence>
<dbReference type="Pfam" id="PF00096">
    <property type="entry name" value="zf-C2H2"/>
    <property type="match status" value="1"/>
</dbReference>
<accession>A0A1E1LE28</accession>
<reference evidence="4" key="1">
    <citation type="submission" date="2016-03" db="EMBL/GenBank/DDBJ databases">
        <authorList>
            <person name="Guldener U."/>
        </authorList>
    </citation>
    <scope>NUCLEOTIDE SEQUENCE [LARGE SCALE GENOMIC DNA]</scope>
    <source>
        <strain evidence="4">04CH-RAC-A.6.1</strain>
    </source>
</reference>